<dbReference type="Pfam" id="PF00583">
    <property type="entry name" value="Acetyltransf_1"/>
    <property type="match status" value="1"/>
</dbReference>
<evidence type="ECO:0000313" key="2">
    <source>
        <dbReference type="EMBL" id="KZP26207.1"/>
    </source>
</evidence>
<organism evidence="2 3">
    <name type="scientific">Athelia psychrophila</name>
    <dbReference type="NCBI Taxonomy" id="1759441"/>
    <lineage>
        <taxon>Eukaryota</taxon>
        <taxon>Fungi</taxon>
        <taxon>Dikarya</taxon>
        <taxon>Basidiomycota</taxon>
        <taxon>Agaricomycotina</taxon>
        <taxon>Agaricomycetes</taxon>
        <taxon>Agaricomycetidae</taxon>
        <taxon>Atheliales</taxon>
        <taxon>Atheliaceae</taxon>
        <taxon>Athelia</taxon>
    </lineage>
</organism>
<sequence>MATPPAYSYTIARIPSPASHAARPATLPSLAKRYAALRLGILLSHPTSFASNHAIEETFTEAQWEARVWREEVTVFVCIAKPLAMGADIPPASNESESEFDGEWVGAATFIGPIPRQRYQFAVESGSPESGTDAEETKWHMTAVFTSPHHRGQGLAKRLIDAVKVYARAHNNALPTKADAVRIRITGNPTNLTVIALYGGQGFVDVARATGREAFMANGDDALIGLKMQTEQGRQMMQGRGVLVMEYVESLIS</sequence>
<proteinExistence type="predicted"/>
<accession>A0A166PL50</accession>
<dbReference type="PROSITE" id="PS51186">
    <property type="entry name" value="GNAT"/>
    <property type="match status" value="1"/>
</dbReference>
<dbReference type="Gene3D" id="3.40.630.30">
    <property type="match status" value="1"/>
</dbReference>
<dbReference type="GO" id="GO:0016747">
    <property type="term" value="F:acyltransferase activity, transferring groups other than amino-acyl groups"/>
    <property type="evidence" value="ECO:0007669"/>
    <property type="project" value="InterPro"/>
</dbReference>
<dbReference type="EMBL" id="KV417516">
    <property type="protein sequence ID" value="KZP26207.1"/>
    <property type="molecule type" value="Genomic_DNA"/>
</dbReference>
<dbReference type="InterPro" id="IPR016181">
    <property type="entry name" value="Acyl_CoA_acyltransferase"/>
</dbReference>
<gene>
    <name evidence="2" type="ORF">FIBSPDRAFT_819939</name>
</gene>
<evidence type="ECO:0000313" key="3">
    <source>
        <dbReference type="Proteomes" id="UP000076532"/>
    </source>
</evidence>
<evidence type="ECO:0000259" key="1">
    <source>
        <dbReference type="PROSITE" id="PS51186"/>
    </source>
</evidence>
<feature type="domain" description="N-acetyltransferase" evidence="1">
    <location>
        <begin position="78"/>
        <end position="221"/>
    </location>
</feature>
<protein>
    <recommendedName>
        <fullName evidence="1">N-acetyltransferase domain-containing protein</fullName>
    </recommendedName>
</protein>
<name>A0A166PL50_9AGAM</name>
<dbReference type="CDD" id="cd04301">
    <property type="entry name" value="NAT_SF"/>
    <property type="match status" value="1"/>
</dbReference>
<dbReference type="AlphaFoldDB" id="A0A166PL50"/>
<keyword evidence="3" id="KW-1185">Reference proteome</keyword>
<reference evidence="2 3" key="1">
    <citation type="journal article" date="2016" name="Mol. Biol. Evol.">
        <title>Comparative Genomics of Early-Diverging Mushroom-Forming Fungi Provides Insights into the Origins of Lignocellulose Decay Capabilities.</title>
        <authorList>
            <person name="Nagy L.G."/>
            <person name="Riley R."/>
            <person name="Tritt A."/>
            <person name="Adam C."/>
            <person name="Daum C."/>
            <person name="Floudas D."/>
            <person name="Sun H."/>
            <person name="Yadav J.S."/>
            <person name="Pangilinan J."/>
            <person name="Larsson K.H."/>
            <person name="Matsuura K."/>
            <person name="Barry K."/>
            <person name="Labutti K."/>
            <person name="Kuo R."/>
            <person name="Ohm R.A."/>
            <person name="Bhattacharya S.S."/>
            <person name="Shirouzu T."/>
            <person name="Yoshinaga Y."/>
            <person name="Martin F.M."/>
            <person name="Grigoriev I.V."/>
            <person name="Hibbett D.S."/>
        </authorList>
    </citation>
    <scope>NUCLEOTIDE SEQUENCE [LARGE SCALE GENOMIC DNA]</scope>
    <source>
        <strain evidence="2 3">CBS 109695</strain>
    </source>
</reference>
<dbReference type="OrthoDB" id="41532at2759"/>
<dbReference type="InterPro" id="IPR000182">
    <property type="entry name" value="GNAT_dom"/>
</dbReference>
<dbReference type="Proteomes" id="UP000076532">
    <property type="component" value="Unassembled WGS sequence"/>
</dbReference>
<dbReference type="SUPFAM" id="SSF55729">
    <property type="entry name" value="Acyl-CoA N-acyltransferases (Nat)"/>
    <property type="match status" value="1"/>
</dbReference>